<feature type="region of interest" description="Disordered" evidence="5">
    <location>
        <begin position="2082"/>
        <end position="2142"/>
    </location>
</feature>
<feature type="region of interest" description="Disordered" evidence="5">
    <location>
        <begin position="1479"/>
        <end position="1502"/>
    </location>
</feature>
<dbReference type="InterPro" id="IPR009240">
    <property type="entry name" value="APC_15aa_rpt"/>
</dbReference>
<feature type="compositionally biased region" description="Basic residues" evidence="5">
    <location>
        <begin position="1992"/>
        <end position="2008"/>
    </location>
</feature>
<feature type="compositionally biased region" description="Low complexity" evidence="5">
    <location>
        <begin position="2358"/>
        <end position="2397"/>
    </location>
</feature>
<keyword evidence="2" id="KW-0879">Wnt signaling pathway</keyword>
<dbReference type="GO" id="GO:0007399">
    <property type="term" value="P:nervous system development"/>
    <property type="evidence" value="ECO:0007669"/>
    <property type="project" value="TreeGrafter"/>
</dbReference>
<evidence type="ECO:0000256" key="3">
    <source>
        <dbReference type="ARBA" id="ARBA00023054"/>
    </source>
</evidence>
<reference evidence="7" key="1">
    <citation type="submission" date="2025-08" db="UniProtKB">
        <authorList>
            <consortium name="RefSeq"/>
        </authorList>
    </citation>
    <scope>IDENTIFICATION</scope>
    <source>
        <tissue evidence="7">Entire body</tissue>
    </source>
</reference>
<evidence type="ECO:0000313" key="7">
    <source>
        <dbReference type="RefSeq" id="XP_025830456.1"/>
    </source>
</evidence>
<feature type="region of interest" description="Disordered" evidence="5">
    <location>
        <begin position="2304"/>
        <end position="2608"/>
    </location>
</feature>
<proteinExistence type="inferred from homology"/>
<dbReference type="SMART" id="SM00185">
    <property type="entry name" value="ARM"/>
    <property type="match status" value="6"/>
</dbReference>
<dbReference type="SUPFAM" id="SSF48371">
    <property type="entry name" value="ARM repeat"/>
    <property type="match status" value="1"/>
</dbReference>
<dbReference type="InterPro" id="IPR016024">
    <property type="entry name" value="ARM-type_fold"/>
</dbReference>
<dbReference type="PROSITE" id="PS50176">
    <property type="entry name" value="ARM_REPEAT"/>
    <property type="match status" value="2"/>
</dbReference>
<evidence type="ECO:0000256" key="2">
    <source>
        <dbReference type="ARBA" id="ARBA00022687"/>
    </source>
</evidence>
<dbReference type="GO" id="GO:0016055">
    <property type="term" value="P:Wnt signaling pathway"/>
    <property type="evidence" value="ECO:0007669"/>
    <property type="project" value="UniProtKB-KW"/>
</dbReference>
<dbReference type="PANTHER" id="PTHR12607">
    <property type="entry name" value="ADENOMATOUS POLYPOSIS COLI PROTEIN FAMILY"/>
    <property type="match status" value="1"/>
</dbReference>
<feature type="compositionally biased region" description="Polar residues" evidence="5">
    <location>
        <begin position="2087"/>
        <end position="2098"/>
    </location>
</feature>
<feature type="compositionally biased region" description="Polar residues" evidence="5">
    <location>
        <begin position="1479"/>
        <end position="1496"/>
    </location>
</feature>
<feature type="compositionally biased region" description="Polar residues" evidence="5">
    <location>
        <begin position="2034"/>
        <end position="2046"/>
    </location>
</feature>
<feature type="region of interest" description="Disordered" evidence="5">
    <location>
        <begin position="2201"/>
        <end position="2292"/>
    </location>
</feature>
<feature type="compositionally biased region" description="Basic and acidic residues" evidence="5">
    <location>
        <begin position="856"/>
        <end position="910"/>
    </location>
</feature>
<feature type="compositionally biased region" description="Polar residues" evidence="5">
    <location>
        <begin position="1977"/>
        <end position="1989"/>
    </location>
</feature>
<feature type="compositionally biased region" description="Basic and acidic residues" evidence="5">
    <location>
        <begin position="2257"/>
        <end position="2270"/>
    </location>
</feature>
<dbReference type="GO" id="GO:0008017">
    <property type="term" value="F:microtubule binding"/>
    <property type="evidence" value="ECO:0007669"/>
    <property type="project" value="TreeGrafter"/>
</dbReference>
<feature type="compositionally biased region" description="Low complexity" evidence="5">
    <location>
        <begin position="2548"/>
        <end position="2574"/>
    </location>
</feature>
<dbReference type="Pfam" id="PF00514">
    <property type="entry name" value="Arm"/>
    <property type="match status" value="2"/>
</dbReference>
<feature type="region of interest" description="Disordered" evidence="5">
    <location>
        <begin position="2028"/>
        <end position="2064"/>
    </location>
</feature>
<evidence type="ECO:0000256" key="1">
    <source>
        <dbReference type="ARBA" id="ARBA00009051"/>
    </source>
</evidence>
<feature type="compositionally biased region" description="Acidic residues" evidence="5">
    <location>
        <begin position="1173"/>
        <end position="1182"/>
    </location>
</feature>
<feature type="compositionally biased region" description="Polar residues" evidence="5">
    <location>
        <begin position="85"/>
        <end position="96"/>
    </location>
</feature>
<feature type="compositionally biased region" description="Polar residues" evidence="5">
    <location>
        <begin position="103"/>
        <end position="122"/>
    </location>
</feature>
<name>A0A7F5QYV9_AGRPL</name>
<evidence type="ECO:0000256" key="5">
    <source>
        <dbReference type="SAM" id="MobiDB-lite"/>
    </source>
</evidence>
<dbReference type="InterPro" id="IPR026818">
    <property type="entry name" value="Apc_fam"/>
</dbReference>
<dbReference type="Proteomes" id="UP000192223">
    <property type="component" value="Unplaced"/>
</dbReference>
<keyword evidence="3" id="KW-0175">Coiled coil</keyword>
<feature type="compositionally biased region" description="Polar residues" evidence="5">
    <location>
        <begin position="2436"/>
        <end position="2459"/>
    </location>
</feature>
<feature type="region of interest" description="Disordered" evidence="5">
    <location>
        <begin position="1276"/>
        <end position="1295"/>
    </location>
</feature>
<dbReference type="GO" id="GO:0030877">
    <property type="term" value="C:beta-catenin destruction complex"/>
    <property type="evidence" value="ECO:0007669"/>
    <property type="project" value="TreeGrafter"/>
</dbReference>
<dbReference type="GO" id="GO:0001708">
    <property type="term" value="P:cell fate specification"/>
    <property type="evidence" value="ECO:0007669"/>
    <property type="project" value="TreeGrafter"/>
</dbReference>
<dbReference type="GO" id="GO:0005881">
    <property type="term" value="C:cytoplasmic microtubule"/>
    <property type="evidence" value="ECO:0007669"/>
    <property type="project" value="TreeGrafter"/>
</dbReference>
<dbReference type="InterPro" id="IPR041257">
    <property type="entry name" value="APC_rep"/>
</dbReference>
<gene>
    <name evidence="7" type="primary">LOC108738806</name>
</gene>
<dbReference type="Pfam" id="PF05923">
    <property type="entry name" value="APC_r"/>
    <property type="match status" value="5"/>
</dbReference>
<organism evidence="6 7">
    <name type="scientific">Agrilus planipennis</name>
    <name type="common">Emerald ash borer</name>
    <name type="synonym">Agrilus marcopoli</name>
    <dbReference type="NCBI Taxonomy" id="224129"/>
    <lineage>
        <taxon>Eukaryota</taxon>
        <taxon>Metazoa</taxon>
        <taxon>Ecdysozoa</taxon>
        <taxon>Arthropoda</taxon>
        <taxon>Hexapoda</taxon>
        <taxon>Insecta</taxon>
        <taxon>Pterygota</taxon>
        <taxon>Neoptera</taxon>
        <taxon>Endopterygota</taxon>
        <taxon>Coleoptera</taxon>
        <taxon>Polyphaga</taxon>
        <taxon>Elateriformia</taxon>
        <taxon>Buprestoidea</taxon>
        <taxon>Buprestidae</taxon>
        <taxon>Agrilinae</taxon>
        <taxon>Agrilus</taxon>
    </lineage>
</organism>
<dbReference type="RefSeq" id="XP_025830456.1">
    <property type="nucleotide sequence ID" value="XM_025974671.1"/>
</dbReference>
<feature type="repeat" description="ARM" evidence="4">
    <location>
        <begin position="235"/>
        <end position="271"/>
    </location>
</feature>
<feature type="compositionally biased region" description="Polar residues" evidence="5">
    <location>
        <begin position="2304"/>
        <end position="2317"/>
    </location>
</feature>
<dbReference type="InterPro" id="IPR000225">
    <property type="entry name" value="Armadillo"/>
</dbReference>
<feature type="compositionally biased region" description="Polar residues" evidence="5">
    <location>
        <begin position="1698"/>
        <end position="1711"/>
    </location>
</feature>
<feature type="region of interest" description="Disordered" evidence="5">
    <location>
        <begin position="855"/>
        <end position="928"/>
    </location>
</feature>
<sequence>MSLPVSQYEALLEEVRSLRRRAHHVQQLAAPLLSGSSSTTSSTCPPCKHLEDETLVRDTYSSPRKMESVVFQRHRDDAPDYDRVPSTNGEGETVSSGDAFGNSAPSATALSVSSEPPSNRNKGLSVLYHGTWPVERAMWNSDPTNLAPPPPTSHYNGSEMESVISFASSSGGAPLDRVLSSPDRSRRSSQQLEAKVDMVYSLLAMLGGQEHADMGETLLALSTNPESCMAMRQSGCIPLLVQLVQSDKNSTTRKKASQALHNLVYSNPDEKQKKRECRVLKLLEQTRAYISFLRNQTDFNPEDLTLSEDGDKHPVQTMAHLMKLSFDEGHRQAICHLGGIHTIASLIEVEHSEHGNNIENTYCVLLRRYGCMALTNLTFGDSGNKALLCSLKTFMYALVSQLENTNDELCQVTASVLRNLSWRADSTSKEVLREISAVVQLMKAAMVSNKESTLKSILSALWNLSAHCSENKAEICAVKGALGFLVDMLSYKSPTKSLAIIENSGGILRNISSQIAVRDDYREILRHHNCLQVLLDLLKSPSLTIVSNSCGTLWNLSAKNAQDQEALWQMGAPAMLRSLNHSKHKMIAMGSSAALKNLIASRPSHNLVAELDSTAKAMDLPALPSLGVRKQKALMEELDQNLTETFENIDKDSPTKNNTHEEKFNFEQLNKTYIHKTKWDVGRSGSQEYMSLTEGIAGRESRNCKSDTCLDDDLSNTFRSLSIDHQFVKMNKCAANFTKLQNDFSDRYDESELPERPIDYSRKYSDTKLPQSTFVGSSNAKVSQLEEESFGIYAETDLDQPTDYSLRYGEDDSDPEDICSQNKSHDFVADTVKTYCTEDTPYETPFNFSTATSMSDLRDVDKQPVTDNDKIKTDTTHQKPSNVDDEKDRCSVEDVSETENRQETAEKPPKSEFSSGLMSPEKPVRYAEEGTPGYFSRVSSFGSLSSMPLNESGKAGELEKVPKTEITCFENVPDTSRAEVTKDEAKPVVTASEGKVVKFERGVEYHEETPLMFSRSSSLASLDSIEQHSIHEDRESIVSDFSRLTSGIVSPSELPDSPTQTIAPSPRRRKSSHDYPSTSKGVFKSPDLKQNQVPPRPLHKPSVFEDNVTKFKEENTPVQFSTATSLSSLTFDDNEGGLSKKDGKNGTSVLTTNETVMEATKETTEKQDVGQEKEDDDSEEEDEHILAACISDGMQNNRHRQSKECSISSRILPSAIDYKSPLTSIRLPGNGAVLRPSSSANVRLADVHSDTLHSYCTEDTPAMLSHAGSHCNLSTLSTVNESPPTKTDETNDLSDDSSSALLAECIQSAMPKPRLKPNDVGNVVVTQPHMQTSTPLVKTRNRPNTEGAARKEGVVKRINPSCFLGAKDETERYAVENSPCHFSLRSSLSDLTIDGSVCGVARRINNAVGETEEKARKSEEILSVAGPSSLERGNISNVNLSRRDSLSSLSVESFEPTEQEQALLEECISSAMPKNKLQNVCEKSSPAPTGSSTKSPKLTKRERDFAFRPINWSEREREKDLWQEEDLEEIKLTKTNSKNVFVTSAAGITVPKKGEMCPDLLATVAGGENTATESAPGPNHNPEDQGMRTPNNIAIRDNRCSHSEERCSTVLTKSGSNTARTDDESGYETRIISEQDDKTPTDIKIDNRMLDPDAMIESLDRFTAELVSQAEVHLNKDKSTISTTFEGDTWNDDDVSFPSVSGSAPNVITFKSDSDTPPEDFKPQEILSIDSVDGQDKEEDKKSNDFSSLDSNTMTESTLIAMEATKMATVIQNQGVMTQSIASIHSLELDLIEPPSQMNSLTNSINIENITPKHSPKLARRKKVLQPGLIARRALNQQHNQTSSLDSLSNLDSINPPSGMCDVLDMEGSANSIPSLTSEIADLKLDFIASGPVTCNFDKWQPPNPIFKVKQPLNMLHAIENSSICDLEHVNPPSLLNEITDMNSSLADVETLFEDANTHAKTEDDITLYSDALNTTPIPSDLASSSADSTPKKTKSLNKRLTPKQKRNLTRDRYRTYTIAAEMVVSEEHKRLTESQILESSESNKTTPKERRQNDRNRFQTQVLDESVTTALQKMQTEALLSAGEATGTSSATCSPQKGSPKIRNYAQRRLENRDRFKTRTLSESSVSPDVSSSSPTHNEDLHSLIRREANLVVKSLKEARAAADELLLDCETLSLVSNDDDSEHNSNCSINYRTYTKSTSTRRGSFSLVKQPPQLPKDPVPLECSLNTYGDSNSESDKEPMTPKTPQKPKIVKPSETSEEKEPEKEAAKTVRGRRKPLYSSAKPIREITSNLVRNVTSVLKNSASSLTNPQKQSKLIPSKPPVPKYQYKKPASPHTQTKVVANPRKSTGSPKGGSSGSASASSSKVSSPVRTPSSGSMKSGSPKKTVVTKKPVMPTGNNGIRSPGMTKVTPVGSTAQTPPILERQGTFTKEDQDSSTSKSGNSRIPTPSATRIGSTSRIARPISQPTRFIPKPRTTPQTPEKVVKSPPPVGKVAPMKSMSADRSRRPGIPSSNMFTRSPSADSRATTRQMVAPVQTNETKNLPNRPVSSITPRSTSNSSISSNGSSSKKQQVSKIASLWKKVEEQKNKPQKPDSRVWIQPNKPEVLD</sequence>
<comment type="similarity">
    <text evidence="1">Belongs to the adenomatous polyposis coli (APC) family.</text>
</comment>
<dbReference type="KEGG" id="apln:108738806"/>
<dbReference type="GO" id="GO:0007389">
    <property type="term" value="P:pattern specification process"/>
    <property type="evidence" value="ECO:0007669"/>
    <property type="project" value="TreeGrafter"/>
</dbReference>
<feature type="compositionally biased region" description="Low complexity" evidence="5">
    <location>
        <begin position="2123"/>
        <end position="2136"/>
    </location>
</feature>
<feature type="region of interest" description="Disordered" evidence="5">
    <location>
        <begin position="1047"/>
        <end position="1102"/>
    </location>
</feature>
<feature type="repeat" description="ARM" evidence="4">
    <location>
        <begin position="529"/>
        <end position="571"/>
    </location>
</feature>
<feature type="compositionally biased region" description="Basic and acidic residues" evidence="5">
    <location>
        <begin position="2047"/>
        <end position="2058"/>
    </location>
</feature>
<protein>
    <submittedName>
        <fullName evidence="7">Adenomatous polyposis coli protein</fullName>
    </submittedName>
</protein>
<dbReference type="GO" id="GO:0016477">
    <property type="term" value="P:cell migration"/>
    <property type="evidence" value="ECO:0007669"/>
    <property type="project" value="TreeGrafter"/>
</dbReference>
<feature type="region of interest" description="Disordered" evidence="5">
    <location>
        <begin position="1977"/>
        <end position="2013"/>
    </location>
</feature>
<feature type="compositionally biased region" description="Basic and acidic residues" evidence="5">
    <location>
        <begin position="2581"/>
        <end position="2595"/>
    </location>
</feature>
<dbReference type="GO" id="GO:0090090">
    <property type="term" value="P:negative regulation of canonical Wnt signaling pathway"/>
    <property type="evidence" value="ECO:0007669"/>
    <property type="project" value="TreeGrafter"/>
</dbReference>
<feature type="compositionally biased region" description="Basic and acidic residues" evidence="5">
    <location>
        <begin position="1734"/>
        <end position="1744"/>
    </location>
</feature>
<dbReference type="FunCoup" id="A0A7F5QYV9">
    <property type="interactions" value="83"/>
</dbReference>
<dbReference type="GeneID" id="108738806"/>
<feature type="region of interest" description="Disordered" evidence="5">
    <location>
        <begin position="167"/>
        <end position="191"/>
    </location>
</feature>
<dbReference type="GO" id="GO:0008013">
    <property type="term" value="F:beta-catenin binding"/>
    <property type="evidence" value="ECO:0007669"/>
    <property type="project" value="InterPro"/>
</dbReference>
<feature type="compositionally biased region" description="Polar residues" evidence="5">
    <location>
        <begin position="1276"/>
        <end position="1285"/>
    </location>
</feature>
<feature type="region of interest" description="Disordered" evidence="5">
    <location>
        <begin position="1128"/>
        <end position="1182"/>
    </location>
</feature>
<dbReference type="Pfam" id="PF05924">
    <property type="entry name" value="SAMP"/>
    <property type="match status" value="1"/>
</dbReference>
<dbReference type="InParanoid" id="A0A7F5QYV9"/>
<feature type="compositionally biased region" description="Polar residues" evidence="5">
    <location>
        <begin position="2511"/>
        <end position="2543"/>
    </location>
</feature>
<dbReference type="Pfam" id="PF18797">
    <property type="entry name" value="APC_rep"/>
    <property type="match status" value="1"/>
</dbReference>
<dbReference type="Pfam" id="PF05972">
    <property type="entry name" value="APC_15aa"/>
    <property type="match status" value="1"/>
</dbReference>
<feature type="region of interest" description="Disordered" evidence="5">
    <location>
        <begin position="1682"/>
        <end position="1751"/>
    </location>
</feature>
<accession>A0A7F5QYV9</accession>
<evidence type="ECO:0000313" key="6">
    <source>
        <dbReference type="Proteomes" id="UP000192223"/>
    </source>
</evidence>
<keyword evidence="6" id="KW-1185">Reference proteome</keyword>
<feature type="region of interest" description="Disordered" evidence="5">
    <location>
        <begin position="801"/>
        <end position="821"/>
    </location>
</feature>
<dbReference type="OrthoDB" id="5918429at2759"/>
<dbReference type="GO" id="GO:0007026">
    <property type="term" value="P:negative regulation of microtubule depolymerization"/>
    <property type="evidence" value="ECO:0007669"/>
    <property type="project" value="TreeGrafter"/>
</dbReference>
<dbReference type="InterPro" id="IPR011989">
    <property type="entry name" value="ARM-like"/>
</dbReference>
<dbReference type="InterPro" id="IPR009223">
    <property type="entry name" value="APC_rpt"/>
</dbReference>
<dbReference type="GO" id="GO:0016342">
    <property type="term" value="C:catenin complex"/>
    <property type="evidence" value="ECO:0007669"/>
    <property type="project" value="TreeGrafter"/>
</dbReference>
<evidence type="ECO:0000256" key="4">
    <source>
        <dbReference type="PROSITE-ProRule" id="PRU00259"/>
    </source>
</evidence>
<dbReference type="PANTHER" id="PTHR12607:SF12">
    <property type="entry name" value="APC-LIKE, ISOFORM A-RELATED"/>
    <property type="match status" value="1"/>
</dbReference>
<feature type="compositionally biased region" description="Polar residues" evidence="5">
    <location>
        <begin position="1145"/>
        <end position="1155"/>
    </location>
</feature>
<feature type="compositionally biased region" description="Basic and acidic residues" evidence="5">
    <location>
        <begin position="1159"/>
        <end position="1172"/>
    </location>
</feature>
<feature type="region of interest" description="Disordered" evidence="5">
    <location>
        <begin position="75"/>
        <end position="122"/>
    </location>
</feature>
<feature type="compositionally biased region" description="Basic and acidic residues" evidence="5">
    <location>
        <begin position="2109"/>
        <end position="2118"/>
    </location>
</feature>
<dbReference type="FunFam" id="1.25.10.10:FF:000305">
    <property type="entry name" value="Adenomatous polyposis coli"/>
    <property type="match status" value="1"/>
</dbReference>
<feature type="region of interest" description="Disordered" evidence="5">
    <location>
        <begin position="1569"/>
        <end position="1590"/>
    </location>
</feature>
<dbReference type="Gene3D" id="1.25.10.10">
    <property type="entry name" value="Leucine-rich Repeat Variant"/>
    <property type="match status" value="1"/>
</dbReference>
<dbReference type="InterPro" id="IPR009224">
    <property type="entry name" value="SAMP"/>
</dbReference>